<dbReference type="EMBL" id="WNXQ01000001">
    <property type="protein sequence ID" value="MWB76474.1"/>
    <property type="molecule type" value="Genomic_DNA"/>
</dbReference>
<sequence length="216" mass="23388">MPTPPEAAPALPGPDRESDGSELRSLGAILDALDHTARHDSVSVGDVLEEIGVTSFAPILLVPAMILVSPLSGIPGLPTIGAMLMLLISVQKLLGRPHIWLPGWLKRRKVAGWRLAKATTWLRRPAGWIDRRTHRRLPWLVSRPANVLTLATILVICLLIPFLEILPMVTSIFATAIAFYAIALLARDGVFTLLGHIWSGVALFGIWWLVSGGALG</sequence>
<accession>A0A844W182</accession>
<name>A0A844W182_9RHOB</name>
<feature type="transmembrane region" description="Helical" evidence="2">
    <location>
        <begin position="64"/>
        <end position="88"/>
    </location>
</feature>
<dbReference type="Pfam" id="PF06055">
    <property type="entry name" value="ExoD"/>
    <property type="match status" value="1"/>
</dbReference>
<feature type="transmembrane region" description="Helical" evidence="2">
    <location>
        <begin position="145"/>
        <end position="163"/>
    </location>
</feature>
<dbReference type="InterPro" id="IPR010331">
    <property type="entry name" value="ExoD"/>
</dbReference>
<evidence type="ECO:0000256" key="2">
    <source>
        <dbReference type="SAM" id="Phobius"/>
    </source>
</evidence>
<dbReference type="PANTHER" id="PTHR41795:SF1">
    <property type="entry name" value="EXOPOLYSACCHARIDE SYNTHESIS PROTEIN"/>
    <property type="match status" value="1"/>
</dbReference>
<feature type="transmembrane region" description="Helical" evidence="2">
    <location>
        <begin position="193"/>
        <end position="210"/>
    </location>
</feature>
<evidence type="ECO:0000313" key="4">
    <source>
        <dbReference type="Proteomes" id="UP000443843"/>
    </source>
</evidence>
<keyword evidence="2" id="KW-0812">Transmembrane</keyword>
<organism evidence="3 4">
    <name type="scientific">Pseudooceanicola pacificus</name>
    <dbReference type="NCBI Taxonomy" id="2676438"/>
    <lineage>
        <taxon>Bacteria</taxon>
        <taxon>Pseudomonadati</taxon>
        <taxon>Pseudomonadota</taxon>
        <taxon>Alphaproteobacteria</taxon>
        <taxon>Rhodobacterales</taxon>
        <taxon>Paracoccaceae</taxon>
        <taxon>Pseudooceanicola</taxon>
    </lineage>
</organism>
<keyword evidence="2" id="KW-0472">Membrane</keyword>
<comment type="caution">
    <text evidence="3">The sequence shown here is derived from an EMBL/GenBank/DDBJ whole genome shotgun (WGS) entry which is preliminary data.</text>
</comment>
<dbReference type="Proteomes" id="UP000443843">
    <property type="component" value="Unassembled WGS sequence"/>
</dbReference>
<dbReference type="PANTHER" id="PTHR41795">
    <property type="entry name" value="EXOPOLYSACCHARIDE SYNTHESIS PROTEIN"/>
    <property type="match status" value="1"/>
</dbReference>
<feature type="transmembrane region" description="Helical" evidence="2">
    <location>
        <begin position="169"/>
        <end position="186"/>
    </location>
</feature>
<dbReference type="AlphaFoldDB" id="A0A844W182"/>
<evidence type="ECO:0000313" key="3">
    <source>
        <dbReference type="EMBL" id="MWB76474.1"/>
    </source>
</evidence>
<protein>
    <submittedName>
        <fullName evidence="3">Exopolysaccharide biosynthesis protein</fullName>
    </submittedName>
</protein>
<keyword evidence="4" id="KW-1185">Reference proteome</keyword>
<gene>
    <name evidence="3" type="ORF">GLS40_00395</name>
</gene>
<evidence type="ECO:0000256" key="1">
    <source>
        <dbReference type="SAM" id="MobiDB-lite"/>
    </source>
</evidence>
<proteinExistence type="predicted"/>
<keyword evidence="2" id="KW-1133">Transmembrane helix</keyword>
<reference evidence="3 4" key="1">
    <citation type="submission" date="2019-11" db="EMBL/GenBank/DDBJ databases">
        <title>Pseudooceanicola pacifica sp. nov., isolated from deep-sea sediment of the Pacific Ocean.</title>
        <authorList>
            <person name="Lyu L."/>
        </authorList>
    </citation>
    <scope>NUCLEOTIDE SEQUENCE [LARGE SCALE GENOMIC DNA]</scope>
    <source>
        <strain evidence="3 4">216_PA32_1</strain>
    </source>
</reference>
<dbReference type="PIRSF" id="PIRSF033239">
    <property type="entry name" value="ExoD"/>
    <property type="match status" value="1"/>
</dbReference>
<feature type="region of interest" description="Disordered" evidence="1">
    <location>
        <begin position="1"/>
        <end position="20"/>
    </location>
</feature>